<dbReference type="OrthoDB" id="9798250at2"/>
<dbReference type="PANTHER" id="PTHR36529:SF1">
    <property type="entry name" value="GLYCOSYLTRANSFERASE"/>
    <property type="match status" value="1"/>
</dbReference>
<dbReference type="Pfam" id="PF09837">
    <property type="entry name" value="DUF2064"/>
    <property type="match status" value="1"/>
</dbReference>
<dbReference type="Gene3D" id="3.90.550.10">
    <property type="entry name" value="Spore Coat Polysaccharide Biosynthesis Protein SpsA, Chain A"/>
    <property type="match status" value="1"/>
</dbReference>
<dbReference type="InterPro" id="IPR029044">
    <property type="entry name" value="Nucleotide-diphossugar_trans"/>
</dbReference>
<dbReference type="Proteomes" id="UP000192276">
    <property type="component" value="Unassembled WGS sequence"/>
</dbReference>
<keyword evidence="2" id="KW-1185">Reference proteome</keyword>
<dbReference type="AlphaFoldDB" id="A0A1V9FPH0"/>
<dbReference type="STRING" id="550983.A4R26_20005"/>
<evidence type="ECO:0000313" key="1">
    <source>
        <dbReference type="EMBL" id="OQP60242.1"/>
    </source>
</evidence>
<organism evidence="1 2">
    <name type="scientific">Niastella populi</name>
    <dbReference type="NCBI Taxonomy" id="550983"/>
    <lineage>
        <taxon>Bacteria</taxon>
        <taxon>Pseudomonadati</taxon>
        <taxon>Bacteroidota</taxon>
        <taxon>Chitinophagia</taxon>
        <taxon>Chitinophagales</taxon>
        <taxon>Chitinophagaceae</taxon>
        <taxon>Niastella</taxon>
    </lineage>
</organism>
<evidence type="ECO:0000313" key="2">
    <source>
        <dbReference type="Proteomes" id="UP000192276"/>
    </source>
</evidence>
<dbReference type="EMBL" id="LWBP01000156">
    <property type="protein sequence ID" value="OQP60242.1"/>
    <property type="molecule type" value="Genomic_DNA"/>
</dbReference>
<comment type="caution">
    <text evidence="1">The sequence shown here is derived from an EMBL/GenBank/DDBJ whole genome shotgun (WGS) entry which is preliminary data.</text>
</comment>
<gene>
    <name evidence="1" type="ORF">A4R26_20005</name>
</gene>
<name>A0A1V9FPH0_9BACT</name>
<dbReference type="InterPro" id="IPR018641">
    <property type="entry name" value="Trfase_1_rSAM/seldom-assoc"/>
</dbReference>
<dbReference type="NCBIfam" id="TIGR04282">
    <property type="entry name" value="glyco_like_cofC"/>
    <property type="match status" value="1"/>
</dbReference>
<dbReference type="RefSeq" id="WP_081164353.1">
    <property type="nucleotide sequence ID" value="NZ_LWBP01000156.1"/>
</dbReference>
<dbReference type="SUPFAM" id="SSF53448">
    <property type="entry name" value="Nucleotide-diphospho-sugar transferases"/>
    <property type="match status" value="1"/>
</dbReference>
<accession>A0A1V9FPH0</accession>
<keyword evidence="1" id="KW-0808">Transferase</keyword>
<reference evidence="2" key="1">
    <citation type="submission" date="2016-04" db="EMBL/GenBank/DDBJ databases">
        <authorList>
            <person name="Chen L."/>
            <person name="Zhuang W."/>
            <person name="Wang G."/>
        </authorList>
    </citation>
    <scope>NUCLEOTIDE SEQUENCE [LARGE SCALE GENOMIC DNA]</scope>
    <source>
        <strain evidence="2">208</strain>
    </source>
</reference>
<protein>
    <submittedName>
        <fullName evidence="1">Glycosyltransferase</fullName>
    </submittedName>
</protein>
<dbReference type="GO" id="GO:0016740">
    <property type="term" value="F:transferase activity"/>
    <property type="evidence" value="ECO:0007669"/>
    <property type="project" value="UniProtKB-KW"/>
</dbReference>
<sequence>MMKQALLIFARNLVYGQVKTRLAATIGRQRALAVYELLLEHTVAVTERLPFDKVVFYSEKIDGGDIWNDRSYKKQVQAGNDLGERMRHAFATVFGKGYQKAAIIGTDCFELTTLIITEAFECLDKYDVVIGPAKDGGYYLLGMKKLYPGLFNDIQWSTDQVLKQTLAACEQLQISTHLLPALSDIDHEEDLKNIHI</sequence>
<proteinExistence type="predicted"/>
<dbReference type="PANTHER" id="PTHR36529">
    <property type="entry name" value="SLL1095 PROTEIN"/>
    <property type="match status" value="1"/>
</dbReference>